<dbReference type="InterPro" id="IPR001584">
    <property type="entry name" value="Integrase_cat-core"/>
</dbReference>
<sequence>MRSKKDLVDTIFKKYKISKTKIIDMAGMVHSSYYRKPSLGKKGNKPSRFTYHSKNGLVTQAVVIESVKTILSHPFIDCGYRLMTAYLTRDGYTINHKKLYRIMKEANLLKLEDRIDRSGSGRKFVKFRKVMTVKPFDCLEMDIKMVWIPSAGKNAYLLSVIDVHTRRILIDLFAFSIKQAQVIRLLSELFMHYQYPNNVVIRSDNGSQFIAKNVREYLAMIGVAQEFTHIATPEENAHIEAYHGILKKEIFQRFEYRTFGEIEKILKDYVLFYNNERLHGLLGRITPMEKWNADKHLILMKKITA</sequence>
<dbReference type="Pfam" id="PF13333">
    <property type="entry name" value="rve_2"/>
    <property type="match status" value="1"/>
</dbReference>
<dbReference type="InterPro" id="IPR036397">
    <property type="entry name" value="RNaseH_sf"/>
</dbReference>
<dbReference type="InterPro" id="IPR025948">
    <property type="entry name" value="HTH-like_dom"/>
</dbReference>
<proteinExistence type="predicted"/>
<name>A0ABY3M6R0_9FLAO</name>
<reference evidence="2 3" key="1">
    <citation type="submission" date="2019-08" db="EMBL/GenBank/DDBJ databases">
        <title>Genomes of Antarctic Bizionia species.</title>
        <authorList>
            <person name="Bowman J.P."/>
        </authorList>
    </citation>
    <scope>NUCLEOTIDE SEQUENCE [LARGE SCALE GENOMIC DNA]</scope>
    <source>
        <strain evidence="2 3">IC164</strain>
    </source>
</reference>
<dbReference type="EMBL" id="VSKN01000077">
    <property type="protein sequence ID" value="TYC07317.1"/>
    <property type="molecule type" value="Genomic_DNA"/>
</dbReference>
<dbReference type="Gene3D" id="3.30.420.10">
    <property type="entry name" value="Ribonuclease H-like superfamily/Ribonuclease H"/>
    <property type="match status" value="1"/>
</dbReference>
<dbReference type="Proteomes" id="UP000323621">
    <property type="component" value="Unassembled WGS sequence"/>
</dbReference>
<accession>A0ABY3M6R0</accession>
<dbReference type="InterPro" id="IPR048020">
    <property type="entry name" value="Transpos_IS3"/>
</dbReference>
<dbReference type="InterPro" id="IPR012337">
    <property type="entry name" value="RNaseH-like_sf"/>
</dbReference>
<dbReference type="Pfam" id="PF00665">
    <property type="entry name" value="rve"/>
    <property type="match status" value="1"/>
</dbReference>
<dbReference type="SUPFAM" id="SSF53098">
    <property type="entry name" value="Ribonuclease H-like"/>
    <property type="match status" value="1"/>
</dbReference>
<keyword evidence="3" id="KW-1185">Reference proteome</keyword>
<feature type="domain" description="Integrase catalytic" evidence="1">
    <location>
        <begin position="131"/>
        <end position="295"/>
    </location>
</feature>
<dbReference type="NCBIfam" id="NF033516">
    <property type="entry name" value="transpos_IS3"/>
    <property type="match status" value="1"/>
</dbReference>
<gene>
    <name evidence="2" type="ORF">ES677_15110</name>
</gene>
<evidence type="ECO:0000313" key="2">
    <source>
        <dbReference type="EMBL" id="TYC07317.1"/>
    </source>
</evidence>
<evidence type="ECO:0000259" key="1">
    <source>
        <dbReference type="PROSITE" id="PS50994"/>
    </source>
</evidence>
<evidence type="ECO:0000313" key="3">
    <source>
        <dbReference type="Proteomes" id="UP000323621"/>
    </source>
</evidence>
<dbReference type="InterPro" id="IPR050900">
    <property type="entry name" value="Transposase_IS3/IS150/IS904"/>
</dbReference>
<comment type="caution">
    <text evidence="2">The sequence shown here is derived from an EMBL/GenBank/DDBJ whole genome shotgun (WGS) entry which is preliminary data.</text>
</comment>
<organism evidence="2 3">
    <name type="scientific">Bizionia gelidisalsuginis</name>
    <dbReference type="NCBI Taxonomy" id="291188"/>
    <lineage>
        <taxon>Bacteria</taxon>
        <taxon>Pseudomonadati</taxon>
        <taxon>Bacteroidota</taxon>
        <taxon>Flavobacteriia</taxon>
        <taxon>Flavobacteriales</taxon>
        <taxon>Flavobacteriaceae</taxon>
        <taxon>Bizionia</taxon>
    </lineage>
</organism>
<protein>
    <submittedName>
        <fullName evidence="2">IS3 family transposase</fullName>
    </submittedName>
</protein>
<dbReference type="Pfam" id="PF13276">
    <property type="entry name" value="HTH_21"/>
    <property type="match status" value="1"/>
</dbReference>
<dbReference type="PROSITE" id="PS50994">
    <property type="entry name" value="INTEGRASE"/>
    <property type="match status" value="1"/>
</dbReference>
<dbReference type="PANTHER" id="PTHR46889">
    <property type="entry name" value="TRANSPOSASE INSF FOR INSERTION SEQUENCE IS3B-RELATED"/>
    <property type="match status" value="1"/>
</dbReference>
<dbReference type="PANTHER" id="PTHR46889:SF4">
    <property type="entry name" value="TRANSPOSASE INSO FOR INSERTION SEQUENCE ELEMENT IS911B-RELATED"/>
    <property type="match status" value="1"/>
</dbReference>